<protein>
    <recommendedName>
        <fullName evidence="1">EF-hand domain-containing protein</fullName>
    </recommendedName>
</protein>
<dbReference type="InterPro" id="IPR011992">
    <property type="entry name" value="EF-hand-dom_pair"/>
</dbReference>
<dbReference type="Pfam" id="PF13405">
    <property type="entry name" value="EF-hand_6"/>
    <property type="match status" value="1"/>
</dbReference>
<dbReference type="PANTHER" id="PTHR23048:SF45">
    <property type="entry name" value="CALMODULIN LIKE 4"/>
    <property type="match status" value="1"/>
</dbReference>
<dbReference type="Proteomes" id="UP001642483">
    <property type="component" value="Unassembled WGS sequence"/>
</dbReference>
<sequence length="153" mass="17779">MAQIPKEKEIEDLRDCFNLYDKQHNGRILCSDLITVMRSLGASPTLRELKLHLQELKKGKTDYLDFSQFLKIWQKQMSKENITNEITEALKLTDDSNKGLIAASELRRILMNTGEKLSHKEVDQIFRAANVRNNGYIKYKDFVTMVTIPIPDY</sequence>
<dbReference type="SMART" id="SM00054">
    <property type="entry name" value="EFh"/>
    <property type="match status" value="3"/>
</dbReference>
<dbReference type="Gene3D" id="1.10.238.10">
    <property type="entry name" value="EF-hand"/>
    <property type="match status" value="2"/>
</dbReference>
<dbReference type="SUPFAM" id="SSF47473">
    <property type="entry name" value="EF-hand"/>
    <property type="match status" value="1"/>
</dbReference>
<dbReference type="PANTHER" id="PTHR23048">
    <property type="entry name" value="MYOSIN LIGHT CHAIN 1, 3"/>
    <property type="match status" value="1"/>
</dbReference>
<gene>
    <name evidence="2" type="ORF">CVLEPA_LOCUS30070</name>
</gene>
<organism evidence="2 3">
    <name type="scientific">Clavelina lepadiformis</name>
    <name type="common">Light-bulb sea squirt</name>
    <name type="synonym">Ascidia lepadiformis</name>
    <dbReference type="NCBI Taxonomy" id="159417"/>
    <lineage>
        <taxon>Eukaryota</taxon>
        <taxon>Metazoa</taxon>
        <taxon>Chordata</taxon>
        <taxon>Tunicata</taxon>
        <taxon>Ascidiacea</taxon>
        <taxon>Aplousobranchia</taxon>
        <taxon>Clavelinidae</taxon>
        <taxon>Clavelina</taxon>
    </lineage>
</organism>
<dbReference type="InterPro" id="IPR002048">
    <property type="entry name" value="EF_hand_dom"/>
</dbReference>
<dbReference type="InterPro" id="IPR050230">
    <property type="entry name" value="CALM/Myosin/TropC-like"/>
</dbReference>
<evidence type="ECO:0000259" key="1">
    <source>
        <dbReference type="PROSITE" id="PS50222"/>
    </source>
</evidence>
<dbReference type="Pfam" id="PF13499">
    <property type="entry name" value="EF-hand_7"/>
    <property type="match status" value="1"/>
</dbReference>
<comment type="caution">
    <text evidence="2">The sequence shown here is derived from an EMBL/GenBank/DDBJ whole genome shotgun (WGS) entry which is preliminary data.</text>
</comment>
<feature type="domain" description="EF-hand" evidence="1">
    <location>
        <begin position="8"/>
        <end position="43"/>
    </location>
</feature>
<evidence type="ECO:0000313" key="3">
    <source>
        <dbReference type="Proteomes" id="UP001642483"/>
    </source>
</evidence>
<evidence type="ECO:0000313" key="2">
    <source>
        <dbReference type="EMBL" id="CAK8696745.1"/>
    </source>
</evidence>
<dbReference type="EMBL" id="CAWYQH010000163">
    <property type="protein sequence ID" value="CAK8696745.1"/>
    <property type="molecule type" value="Genomic_DNA"/>
</dbReference>
<dbReference type="PROSITE" id="PS50222">
    <property type="entry name" value="EF_HAND_2"/>
    <property type="match status" value="1"/>
</dbReference>
<keyword evidence="3" id="KW-1185">Reference proteome</keyword>
<reference evidence="2 3" key="1">
    <citation type="submission" date="2024-02" db="EMBL/GenBank/DDBJ databases">
        <authorList>
            <person name="Daric V."/>
            <person name="Darras S."/>
        </authorList>
    </citation>
    <scope>NUCLEOTIDE SEQUENCE [LARGE SCALE GENOMIC DNA]</scope>
</reference>
<dbReference type="CDD" id="cd00051">
    <property type="entry name" value="EFh"/>
    <property type="match status" value="1"/>
</dbReference>
<name>A0ABP0GYW1_CLALP</name>
<accession>A0ABP0GYW1</accession>
<proteinExistence type="predicted"/>